<keyword evidence="1" id="KW-0378">Hydrolase</keyword>
<dbReference type="NCBIfam" id="TIGR00976">
    <property type="entry name" value="CocE_NonD"/>
    <property type="match status" value="1"/>
</dbReference>
<dbReference type="AlphaFoldDB" id="A0A0U1CVI1"/>
<dbReference type="Pfam" id="PF08530">
    <property type="entry name" value="PepX_C"/>
    <property type="match status" value="1"/>
</dbReference>
<dbReference type="Proteomes" id="UP000182227">
    <property type="component" value="Unassembled WGS sequence"/>
</dbReference>
<dbReference type="GO" id="GO:0008239">
    <property type="term" value="F:dipeptidyl-peptidase activity"/>
    <property type="evidence" value="ECO:0007669"/>
    <property type="project" value="InterPro"/>
</dbReference>
<evidence type="ECO:0000313" key="4">
    <source>
        <dbReference type="Proteomes" id="UP000182227"/>
    </source>
</evidence>
<dbReference type="Gene3D" id="3.40.50.1820">
    <property type="entry name" value="alpha/beta hydrolase"/>
    <property type="match status" value="1"/>
</dbReference>
<feature type="domain" description="Xaa-Pro dipeptidyl-peptidase C-terminal" evidence="2">
    <location>
        <begin position="365"/>
        <end position="634"/>
    </location>
</feature>
<proteinExistence type="predicted"/>
<dbReference type="InterPro" id="IPR050585">
    <property type="entry name" value="Xaa-Pro_dipeptidyl-ppase/CocE"/>
</dbReference>
<dbReference type="SUPFAM" id="SSF49785">
    <property type="entry name" value="Galactose-binding domain-like"/>
    <property type="match status" value="1"/>
</dbReference>
<sequence length="655" mass="70783">MANPWQVVRGNRGKKVAGQTVTRVRKRNPSPLEPAWTAPPARYGVGVHHNVAVRASDGTVLRADIHYPTDPETGAPAPGPFPVLLSMTPYGKKAPPPAAQIGGGATPYLIRRGYIEVMADVRGTGVSGGSFEMLGAVQVQDGVDLVNWAARLPNSNGRVGMFGISYLAMNQLLTAAAVGPDSPLKAIFPVMAANDFYRDVVTMGGVPHMRTVRAYGAVYSLLNVVNPALEFAKRGAHERPRAGGLAAVRQRGRDQRQYFRTMIGDATAGGDTAFDGPFWDTMRASDVLPDIAKNNVAVFLIGGWHDAFQRGAPLNYAALQNAYAGRPPNAPMEPGQPLTDRVQLLMGPWYHVSDMDGLHVHALQLRWFDRWLKDETEAAVTGAPIRFQAIGSQSWFQAQDYPFPAATPTRLYLAEGGQLAVEPATELTEATLRYAVRGPISGRSLEQWTLGMGSFMAAQTGRRIRYDLDNRRLQREALTYTTAEFTEARLIAGPVTLTVHATADTTETLWVAHLDDVAPDGASRPLTQGALLGSHRALDPETTWYTADGSERAVLRAHHLSTRAAAKPVVPGELTRYDIDVFPTAALIEPGHRLRLTLTTYDFPHLVPTQPARRALNGGTYRVRQGGDAPSSLLIPLADPAALNAEPSGIGTESP</sequence>
<name>A0A0U1CVI1_9MYCO</name>
<evidence type="ECO:0000256" key="1">
    <source>
        <dbReference type="ARBA" id="ARBA00022801"/>
    </source>
</evidence>
<dbReference type="SUPFAM" id="SSF53474">
    <property type="entry name" value="alpha/beta-Hydrolases"/>
    <property type="match status" value="1"/>
</dbReference>
<evidence type="ECO:0000259" key="2">
    <source>
        <dbReference type="SMART" id="SM00939"/>
    </source>
</evidence>
<dbReference type="PANTHER" id="PTHR43056:SF10">
    <property type="entry name" value="COCE_NOND FAMILY, PUTATIVE (AFU_ORTHOLOGUE AFUA_7G00600)-RELATED"/>
    <property type="match status" value="1"/>
</dbReference>
<dbReference type="InterPro" id="IPR008979">
    <property type="entry name" value="Galactose-bd-like_sf"/>
</dbReference>
<organism evidence="3 4">
    <name type="scientific">Mycolicibacterium conceptionense</name>
    <dbReference type="NCBI Taxonomy" id="451644"/>
    <lineage>
        <taxon>Bacteria</taxon>
        <taxon>Bacillati</taxon>
        <taxon>Actinomycetota</taxon>
        <taxon>Actinomycetes</taxon>
        <taxon>Mycobacteriales</taxon>
        <taxon>Mycobacteriaceae</taxon>
        <taxon>Mycolicibacterium</taxon>
    </lineage>
</organism>
<dbReference type="Pfam" id="PF02129">
    <property type="entry name" value="Peptidase_S15"/>
    <property type="match status" value="1"/>
</dbReference>
<dbReference type="InterPro" id="IPR005674">
    <property type="entry name" value="CocE/Ser_esterase"/>
</dbReference>
<dbReference type="InterPro" id="IPR000383">
    <property type="entry name" value="Xaa-Pro-like_dom"/>
</dbReference>
<accession>A0A0U1CVI1</accession>
<dbReference type="InterPro" id="IPR029058">
    <property type="entry name" value="AB_hydrolase_fold"/>
</dbReference>
<dbReference type="Gene3D" id="2.60.120.260">
    <property type="entry name" value="Galactose-binding domain-like"/>
    <property type="match status" value="1"/>
</dbReference>
<evidence type="ECO:0000313" key="3">
    <source>
        <dbReference type="EMBL" id="CQD02719.1"/>
    </source>
</evidence>
<dbReference type="EMBL" id="CTEF01000001">
    <property type="protein sequence ID" value="CQD02719.1"/>
    <property type="molecule type" value="Genomic_DNA"/>
</dbReference>
<dbReference type="SMART" id="SM00939">
    <property type="entry name" value="PepX_C"/>
    <property type="match status" value="1"/>
</dbReference>
<dbReference type="GeneID" id="44296161"/>
<dbReference type="InterPro" id="IPR013736">
    <property type="entry name" value="Xaa-Pro_dipept_C"/>
</dbReference>
<reference evidence="3 4" key="1">
    <citation type="submission" date="2015-03" db="EMBL/GenBank/DDBJ databases">
        <authorList>
            <person name="Murphy D."/>
        </authorList>
    </citation>
    <scope>NUCLEOTIDE SEQUENCE [LARGE SCALE GENOMIC DNA]</scope>
    <source>
        <strain evidence="3 4">D16</strain>
    </source>
</reference>
<dbReference type="Gene3D" id="1.10.3020.10">
    <property type="entry name" value="alpha-amino acid ester hydrolase ( Helical cap domain)"/>
    <property type="match status" value="1"/>
</dbReference>
<gene>
    <name evidence="3" type="ORF">BN970_00238</name>
</gene>
<protein>
    <submittedName>
        <fullName evidence="3">Peptidase S15</fullName>
    </submittedName>
</protein>
<dbReference type="PANTHER" id="PTHR43056">
    <property type="entry name" value="PEPTIDASE S9 PROLYL OLIGOPEPTIDASE"/>
    <property type="match status" value="1"/>
</dbReference>
<dbReference type="RefSeq" id="WP_019344876.1">
    <property type="nucleotide sequence ID" value="NZ_AGSZ01000205.1"/>
</dbReference>